<dbReference type="Gene3D" id="1.25.40.10">
    <property type="entry name" value="Tetratricopeptide repeat domain"/>
    <property type="match status" value="2"/>
</dbReference>
<dbReference type="InterPro" id="IPR011990">
    <property type="entry name" value="TPR-like_helical_dom_sf"/>
</dbReference>
<evidence type="ECO:0000313" key="3">
    <source>
        <dbReference type="Proteomes" id="UP000660339"/>
    </source>
</evidence>
<reference evidence="2" key="1">
    <citation type="submission" date="2021-01" db="EMBL/GenBank/DDBJ databases">
        <title>Whole genome shotgun sequence of Catellatospora methionotrophica NBRC 14553.</title>
        <authorList>
            <person name="Komaki H."/>
            <person name="Tamura T."/>
        </authorList>
    </citation>
    <scope>NUCLEOTIDE SEQUENCE</scope>
    <source>
        <strain evidence="2">NBRC 14553</strain>
    </source>
</reference>
<dbReference type="AlphaFoldDB" id="A0A8J3LFA0"/>
<keyword evidence="3" id="KW-1185">Reference proteome</keyword>
<dbReference type="Proteomes" id="UP000660339">
    <property type="component" value="Unassembled WGS sequence"/>
</dbReference>
<protein>
    <recommendedName>
        <fullName evidence="4">Tetratricopeptide repeat protein</fullName>
    </recommendedName>
</protein>
<evidence type="ECO:0000256" key="1">
    <source>
        <dbReference type="SAM" id="MobiDB-lite"/>
    </source>
</evidence>
<gene>
    <name evidence="2" type="ORF">Cme02nite_55500</name>
</gene>
<dbReference type="Pfam" id="PF13424">
    <property type="entry name" value="TPR_12"/>
    <property type="match status" value="1"/>
</dbReference>
<comment type="caution">
    <text evidence="2">The sequence shown here is derived from an EMBL/GenBank/DDBJ whole genome shotgun (WGS) entry which is preliminary data.</text>
</comment>
<dbReference type="InterPro" id="IPR053137">
    <property type="entry name" value="NLR-like"/>
</dbReference>
<accession>A0A8J3LFA0</accession>
<dbReference type="PANTHER" id="PTHR46082">
    <property type="entry name" value="ATP/GTP-BINDING PROTEIN-RELATED"/>
    <property type="match status" value="1"/>
</dbReference>
<dbReference type="Pfam" id="PF13374">
    <property type="entry name" value="TPR_10"/>
    <property type="match status" value="2"/>
</dbReference>
<feature type="compositionally biased region" description="Low complexity" evidence="1">
    <location>
        <begin position="230"/>
        <end position="240"/>
    </location>
</feature>
<feature type="region of interest" description="Disordered" evidence="1">
    <location>
        <begin position="228"/>
        <end position="255"/>
    </location>
</feature>
<evidence type="ECO:0008006" key="4">
    <source>
        <dbReference type="Google" id="ProtNLM"/>
    </source>
</evidence>
<dbReference type="EMBL" id="BONJ01000030">
    <property type="protein sequence ID" value="GIG17218.1"/>
    <property type="molecule type" value="Genomic_DNA"/>
</dbReference>
<dbReference type="PANTHER" id="PTHR46082:SF6">
    <property type="entry name" value="AAA+ ATPASE DOMAIN-CONTAINING PROTEIN-RELATED"/>
    <property type="match status" value="1"/>
</dbReference>
<evidence type="ECO:0000313" key="2">
    <source>
        <dbReference type="EMBL" id="GIG17218.1"/>
    </source>
</evidence>
<organism evidence="2 3">
    <name type="scientific">Catellatospora methionotrophica</name>
    <dbReference type="NCBI Taxonomy" id="121620"/>
    <lineage>
        <taxon>Bacteria</taxon>
        <taxon>Bacillati</taxon>
        <taxon>Actinomycetota</taxon>
        <taxon>Actinomycetes</taxon>
        <taxon>Micromonosporales</taxon>
        <taxon>Micromonosporaceae</taxon>
        <taxon>Catellatospora</taxon>
    </lineage>
</organism>
<name>A0A8J3LFA0_9ACTN</name>
<proteinExistence type="predicted"/>
<sequence>MEARQLHDTLTALGEGRHAIAVVLSQLPRILSLIDATPVEDETTISLRVYNVAIVALLHHQMGERAVPLAERARDVVMLRLGPEHEVTLSILETLASTYQQSGQHTRAVQLLEKVLTARQTTQDPDDPDIWHVMQNLGGAYHAAGRHREALATVDQIEAHHIRTVGPWHRSTFMARNNRAVILRSAGDPAEAIRILELLVPEMEQHLGAQHADTVDVRDGLARARRAHARTSGAHAAAKADPAHPRPALADTDDLEPEGGIDEMYALVRDQTAARGAHDLHTLIARVRAATTLRNQGHLDEAREEFERTLADCVTHLGENHPVTLDARIRLAFTLWRQDEDEQALIATEVLVVDCERELGRLSRLTITAVTMLINLYSLRSRSQDADQLLDEWHADIIEVLGFEHELTRLVLAQRTLRQYGIDQL</sequence>
<dbReference type="SUPFAM" id="SSF48452">
    <property type="entry name" value="TPR-like"/>
    <property type="match status" value="1"/>
</dbReference>